<reference evidence="12" key="1">
    <citation type="journal article" date="2016" name="Nature">
        <title>The genome of the seagrass Zostera marina reveals angiosperm adaptation to the sea.</title>
        <authorList>
            <person name="Olsen J.L."/>
            <person name="Rouze P."/>
            <person name="Verhelst B."/>
            <person name="Lin Y.-C."/>
            <person name="Bayer T."/>
            <person name="Collen J."/>
            <person name="Dattolo E."/>
            <person name="De Paoli E."/>
            <person name="Dittami S."/>
            <person name="Maumus F."/>
            <person name="Michel G."/>
            <person name="Kersting A."/>
            <person name="Lauritano C."/>
            <person name="Lohaus R."/>
            <person name="Toepel M."/>
            <person name="Tonon T."/>
            <person name="Vanneste K."/>
            <person name="Amirebrahimi M."/>
            <person name="Brakel J."/>
            <person name="Bostroem C."/>
            <person name="Chovatia M."/>
            <person name="Grimwood J."/>
            <person name="Jenkins J.W."/>
            <person name="Jueterbock A."/>
            <person name="Mraz A."/>
            <person name="Stam W.T."/>
            <person name="Tice H."/>
            <person name="Bornberg-Bauer E."/>
            <person name="Green P.J."/>
            <person name="Pearson G.A."/>
            <person name="Procaccini G."/>
            <person name="Duarte C.M."/>
            <person name="Schmutz J."/>
            <person name="Reusch T.B.H."/>
            <person name="Van de Peer Y."/>
        </authorList>
    </citation>
    <scope>NUCLEOTIDE SEQUENCE [LARGE SCALE GENOMIC DNA]</scope>
    <source>
        <strain evidence="12">cv. Finnish</strain>
    </source>
</reference>
<dbReference type="SUPFAM" id="SSF49785">
    <property type="entry name" value="Galactose-binding domain-like"/>
    <property type="match status" value="2"/>
</dbReference>
<feature type="chain" id="PRO_5005527766" description="Beta-galactosidase" evidence="9">
    <location>
        <begin position="25"/>
        <end position="840"/>
    </location>
</feature>
<dbReference type="FunFam" id="3.20.20.80:FF:000021">
    <property type="entry name" value="Beta-galactosidase"/>
    <property type="match status" value="1"/>
</dbReference>
<dbReference type="GO" id="GO:0009827">
    <property type="term" value="P:plant-type cell wall modification"/>
    <property type="evidence" value="ECO:0000318"/>
    <property type="project" value="GO_Central"/>
</dbReference>
<dbReference type="Gene3D" id="2.60.120.740">
    <property type="match status" value="1"/>
</dbReference>
<sequence length="840" mass="94496">MYSSMPHRLFTILVVVFSVTVVRSSVTYDNKAIIINGQRRILFSGSIHYPRSVPEMWPDLIQKAKDGGVNVIQTYVFWNGHEPSPGNYYFEDRYDLVGFVKQVKQAGLYVHLRIGPYVCAEWNFGGFPVWLKYVPGISFRTDNEAFKTRMAQFSAKIVDMMKAAGLFEWQGGPIILAQIENEFGPLEYNEGAPAKSYSIWAAKMAIGLETGVPWLMCKQNDAIDPIIDTCNGFYCDYFSPNKPYKPKIWTEAWTGWYTSFGDSVPHRPVEDLAFSVARFIQKGGSYINYYMYHGGTNFDRTAGGPFVATSYDYDAPIDEYGLVREPKWSHLRELHRTIMICEPVLLEGAPVVISLGKYQESYVFRSKEGGGCVAFLSNYDHRSYAKLEFNGQDYLLPPWSISILLDCKNIAFNTAMIGGYTFLMKMQEVAGGFSWESYSDETTDGYDPRSTTTAVGLLEQINMTRDSTDYLWYTTYVDLHQDELFLMNDEMHPFPTLTVMSAGHSLHVFVNGEISGTTYGSNRHLKLTYTGEVKLQRGRNKISILSVAVGLPNLGKHFETWNVGILGPVVLNGLKEGKRDLTWQNWTYQVGLRGEHLNFQSPSGTQIEWVKDFKATQPLTWYRSSFVTPEGDDPLALDMNTMGKGLIWINGRSIGRYWPGYKVTQDHSSSKCTVCDYVGRYNKMKCNTNCGESSQRWYHVPRSWLKPVGNIVVVFEEWGGDPTGISLVKRIVGSVCADVLENQPSEKKMNNGGGGKPLKAHLRCGSGQKISKIEFASYGTPKGVCGDYKTGSCHAEKSYRALEQRCIGLERCSVNVVSNVFGGDPCSGYLKKLSVQAICQ</sequence>
<dbReference type="Pfam" id="PF01301">
    <property type="entry name" value="Glyco_hydro_35"/>
    <property type="match status" value="1"/>
</dbReference>
<dbReference type="PRINTS" id="PR00742">
    <property type="entry name" value="GLHYDRLASE35"/>
</dbReference>
<dbReference type="EMBL" id="LFYR01000861">
    <property type="protein sequence ID" value="KMZ68207.1"/>
    <property type="molecule type" value="Genomic_DNA"/>
</dbReference>
<comment type="similarity">
    <text evidence="2 8">Belongs to the glycosyl hydrolase 35 family.</text>
</comment>
<dbReference type="CDD" id="cd22842">
    <property type="entry name" value="Gal_Rha_Lectin_BGal"/>
    <property type="match status" value="1"/>
</dbReference>
<dbReference type="GO" id="GO:0030246">
    <property type="term" value="F:carbohydrate binding"/>
    <property type="evidence" value="ECO:0007669"/>
    <property type="project" value="InterPro"/>
</dbReference>
<name>A0A0K9PJ10_ZOSMR</name>
<dbReference type="OMA" id="SPSVEWV"/>
<dbReference type="InterPro" id="IPR041392">
    <property type="entry name" value="GHD"/>
</dbReference>
<proteinExistence type="inferred from homology"/>
<evidence type="ECO:0000256" key="1">
    <source>
        <dbReference type="ARBA" id="ARBA00001412"/>
    </source>
</evidence>
<keyword evidence="5 7" id="KW-0378">Hydrolase</keyword>
<dbReference type="GO" id="GO:0004565">
    <property type="term" value="F:beta-galactosidase activity"/>
    <property type="evidence" value="ECO:0000318"/>
    <property type="project" value="GO_Central"/>
</dbReference>
<evidence type="ECO:0000313" key="12">
    <source>
        <dbReference type="Proteomes" id="UP000036987"/>
    </source>
</evidence>
<evidence type="ECO:0000256" key="7">
    <source>
        <dbReference type="RuleBase" id="RU000675"/>
    </source>
</evidence>
<dbReference type="PANTHER" id="PTHR23421">
    <property type="entry name" value="BETA-GALACTOSIDASE RELATED"/>
    <property type="match status" value="1"/>
</dbReference>
<keyword evidence="12" id="KW-1185">Reference proteome</keyword>
<dbReference type="InterPro" id="IPR031330">
    <property type="entry name" value="Gly_Hdrlase_35_cat"/>
</dbReference>
<dbReference type="InterPro" id="IPR043159">
    <property type="entry name" value="Lectin_gal-bd_sf"/>
</dbReference>
<comment type="catalytic activity">
    <reaction evidence="1 7">
        <text>Hydrolysis of terminal non-reducing beta-D-galactose residues in beta-D-galactosides.</text>
        <dbReference type="EC" id="3.2.1.23"/>
    </reaction>
</comment>
<dbReference type="PROSITE" id="PS01182">
    <property type="entry name" value="GLYCOSYL_HYDROL_F35"/>
    <property type="match status" value="1"/>
</dbReference>
<evidence type="ECO:0000256" key="9">
    <source>
        <dbReference type="SAM" id="SignalP"/>
    </source>
</evidence>
<dbReference type="Pfam" id="PF17834">
    <property type="entry name" value="GHD"/>
    <property type="match status" value="1"/>
</dbReference>
<protein>
    <recommendedName>
        <fullName evidence="3 7">Beta-galactosidase</fullName>
        <ecNumber evidence="3 7">3.2.1.23</ecNumber>
    </recommendedName>
</protein>
<gene>
    <name evidence="11" type="ORF">ZOSMA_248G00480</name>
</gene>
<dbReference type="FunFam" id="2.60.120.260:FF:000142">
    <property type="entry name" value="Beta-galactosidase"/>
    <property type="match status" value="1"/>
</dbReference>
<feature type="signal peptide" evidence="9">
    <location>
        <begin position="1"/>
        <end position="24"/>
    </location>
</feature>
<evidence type="ECO:0000256" key="2">
    <source>
        <dbReference type="ARBA" id="ARBA00009809"/>
    </source>
</evidence>
<evidence type="ECO:0000259" key="10">
    <source>
        <dbReference type="PROSITE" id="PS50228"/>
    </source>
</evidence>
<evidence type="ECO:0000256" key="5">
    <source>
        <dbReference type="ARBA" id="ARBA00022801"/>
    </source>
</evidence>
<dbReference type="EC" id="3.2.1.23" evidence="3 7"/>
<dbReference type="InterPro" id="IPR001944">
    <property type="entry name" value="Glycoside_Hdrlase_35"/>
</dbReference>
<evidence type="ECO:0000256" key="3">
    <source>
        <dbReference type="ARBA" id="ARBA00012756"/>
    </source>
</evidence>
<dbReference type="InterPro" id="IPR048913">
    <property type="entry name" value="BetaGal_gal-bd"/>
</dbReference>
<organism evidence="11 12">
    <name type="scientific">Zostera marina</name>
    <name type="common">Eelgrass</name>
    <dbReference type="NCBI Taxonomy" id="29655"/>
    <lineage>
        <taxon>Eukaryota</taxon>
        <taxon>Viridiplantae</taxon>
        <taxon>Streptophyta</taxon>
        <taxon>Embryophyta</taxon>
        <taxon>Tracheophyta</taxon>
        <taxon>Spermatophyta</taxon>
        <taxon>Magnoliopsida</taxon>
        <taxon>Liliopsida</taxon>
        <taxon>Zosteraceae</taxon>
        <taxon>Zostera</taxon>
    </lineage>
</organism>
<comment type="caution">
    <text evidence="11">The sequence shown here is derived from an EMBL/GenBank/DDBJ whole genome shotgun (WGS) entry which is preliminary data.</text>
</comment>
<dbReference type="Proteomes" id="UP000036987">
    <property type="component" value="Unassembled WGS sequence"/>
</dbReference>
<dbReference type="STRING" id="29655.A0A0K9PJ10"/>
<dbReference type="InterPro" id="IPR008979">
    <property type="entry name" value="Galactose-bd-like_sf"/>
</dbReference>
<dbReference type="SUPFAM" id="SSF51445">
    <property type="entry name" value="(Trans)glycosidases"/>
    <property type="match status" value="1"/>
</dbReference>
<feature type="domain" description="SUEL-type lectin" evidence="10">
    <location>
        <begin position="759"/>
        <end position="840"/>
    </location>
</feature>
<evidence type="ECO:0000256" key="8">
    <source>
        <dbReference type="RuleBase" id="RU003679"/>
    </source>
</evidence>
<dbReference type="FunFam" id="2.60.120.260:FF:000061">
    <property type="entry name" value="Beta-galactosidase"/>
    <property type="match status" value="1"/>
</dbReference>
<dbReference type="Gene3D" id="2.60.120.260">
    <property type="entry name" value="Galactose-binding domain-like"/>
    <property type="match status" value="2"/>
</dbReference>
<evidence type="ECO:0000256" key="4">
    <source>
        <dbReference type="ARBA" id="ARBA00022729"/>
    </source>
</evidence>
<accession>A0A0K9PJ10</accession>
<dbReference type="Gene3D" id="3.20.20.80">
    <property type="entry name" value="Glycosidases"/>
    <property type="match status" value="1"/>
</dbReference>
<dbReference type="AlphaFoldDB" id="A0A0K9PJ10"/>
<dbReference type="InterPro" id="IPR000922">
    <property type="entry name" value="Lectin_gal-bd_dom"/>
</dbReference>
<evidence type="ECO:0000313" key="11">
    <source>
        <dbReference type="EMBL" id="KMZ68207.1"/>
    </source>
</evidence>
<dbReference type="InterPro" id="IPR019801">
    <property type="entry name" value="Glyco_hydro_35_CS"/>
</dbReference>
<dbReference type="FunFam" id="2.60.120.740:FF:000002">
    <property type="entry name" value="Beta-galactosidase"/>
    <property type="match status" value="1"/>
</dbReference>
<dbReference type="InterPro" id="IPR017853">
    <property type="entry name" value="GH"/>
</dbReference>
<keyword evidence="4 9" id="KW-0732">Signal</keyword>
<keyword evidence="6 7" id="KW-0326">Glycosidase</keyword>
<dbReference type="PROSITE" id="PS50228">
    <property type="entry name" value="SUEL_LECTIN"/>
    <property type="match status" value="1"/>
</dbReference>
<dbReference type="GO" id="GO:0009505">
    <property type="term" value="C:plant-type cell wall"/>
    <property type="evidence" value="ECO:0000318"/>
    <property type="project" value="GO_Central"/>
</dbReference>
<dbReference type="GO" id="GO:0005773">
    <property type="term" value="C:vacuole"/>
    <property type="evidence" value="ECO:0000318"/>
    <property type="project" value="GO_Central"/>
</dbReference>
<evidence type="ECO:0000256" key="6">
    <source>
        <dbReference type="ARBA" id="ARBA00023295"/>
    </source>
</evidence>
<dbReference type="GO" id="GO:0019388">
    <property type="term" value="P:galactose catabolic process"/>
    <property type="evidence" value="ECO:0000318"/>
    <property type="project" value="GO_Central"/>
</dbReference>
<dbReference type="OrthoDB" id="1657402at2759"/>
<dbReference type="Pfam" id="PF21467">
    <property type="entry name" value="BetaGal_gal-bd"/>
    <property type="match status" value="2"/>
</dbReference>
<dbReference type="Pfam" id="PF02140">
    <property type="entry name" value="SUEL_Lectin"/>
    <property type="match status" value="1"/>
</dbReference>